<dbReference type="SUPFAM" id="SSF81419">
    <property type="entry name" value="Mitochondrial cytochrome c oxidase subunit VIIa"/>
    <property type="match status" value="1"/>
</dbReference>
<dbReference type="SUPFAM" id="SSF57903">
    <property type="entry name" value="FYVE/PHD zinc finger"/>
    <property type="match status" value="1"/>
</dbReference>
<dbReference type="Pfam" id="PF01363">
    <property type="entry name" value="FYVE"/>
    <property type="match status" value="1"/>
</dbReference>
<dbReference type="Pfam" id="PF12697">
    <property type="entry name" value="Abhydrolase_6"/>
    <property type="match status" value="1"/>
</dbReference>
<dbReference type="InterPro" id="IPR029058">
    <property type="entry name" value="AB_hydrolase_fold"/>
</dbReference>
<evidence type="ECO:0000256" key="9">
    <source>
        <dbReference type="ARBA" id="ARBA00022801"/>
    </source>
</evidence>
<dbReference type="Proteomes" id="UP000014500">
    <property type="component" value="Unassembled WGS sequence"/>
</dbReference>
<dbReference type="GO" id="GO:0008270">
    <property type="term" value="F:zinc ion binding"/>
    <property type="evidence" value="ECO:0007669"/>
    <property type="project" value="UniProtKB-KW"/>
</dbReference>
<dbReference type="SMART" id="SM00064">
    <property type="entry name" value="FYVE"/>
    <property type="match status" value="1"/>
</dbReference>
<dbReference type="EnsemblMetazoa" id="SMAR008993-RA">
    <property type="protein sequence ID" value="SMAR008993-PA"/>
    <property type="gene ID" value="SMAR008993"/>
</dbReference>
<dbReference type="EMBL" id="JH431868">
    <property type="status" value="NOT_ANNOTATED_CDS"/>
    <property type="molecule type" value="Genomic_DNA"/>
</dbReference>
<keyword evidence="11" id="KW-0496">Mitochondrion</keyword>
<evidence type="ECO:0000259" key="17">
    <source>
        <dbReference type="PROSITE" id="PS50178"/>
    </source>
</evidence>
<dbReference type="InterPro" id="IPR016812">
    <property type="entry name" value="PPase_methylesterase_euk"/>
</dbReference>
<evidence type="ECO:0000256" key="7">
    <source>
        <dbReference type="ARBA" id="ARBA00022771"/>
    </source>
</evidence>
<evidence type="ECO:0000256" key="14">
    <source>
        <dbReference type="PROSITE-ProRule" id="PRU00091"/>
    </source>
</evidence>
<feature type="region of interest" description="Disordered" evidence="16">
    <location>
        <begin position="267"/>
        <end position="294"/>
    </location>
</feature>
<dbReference type="eggNOG" id="KOG1818">
    <property type="taxonomic scope" value="Eukaryota"/>
</dbReference>
<evidence type="ECO:0000256" key="1">
    <source>
        <dbReference type="ARBA" id="ARBA00004273"/>
    </source>
</evidence>
<sequence length="1080" mass="121521">MYYKFSAMANRLIATNIMQAYHPQGLIPLNKVKIIPIQFSYKPIHITQVEGIPRPPERLPLGPTLGGEREISTSGALGQQMPQFPRLSPSGVPYGPKDPSLIAKQKHFQKNDGLPIHLKGGQMDYVLYYGLKPRVFLRKITSMPCTSCGTEFGIFRKEHGCKNCGFSFCGNCLVHKALIPKLDQKKHSVCATCFELLSGKKSGEATGRISPPAALQRRIDAAKEKHKNTNSEDQKLKMRLDRLREAKRGKLPSDQELEERLARLKDIPAAAPASTQPPAYIPRDNRSATEQSSSLLQQMTDEVRLDAERPKPEDEITRRFNQLKSDNGLWNDLNNPGQIRTTEAKTSNVPSDPNLMCNNFMQNFPMNIGENSNENVDDFNEVHKLMEATRRVAEADAEKAIRGLEAEKRKMNELKANCNRSSKTLLCNEDSSDDDEDENKLADKVIEKLLAESALDDRTNDYKFRSEKKEINTPSSDISNLTNFLGVTYAMKTQLFVAMDVMENYIAIVVSKNVTIRTTCEHILRSITLHRKELLKFLITFGNELLFYSMVDTQIVDIFRKCAFGRHTNGRHAFCRHANGRHPHLVVDQMCAMSCRPFACRPNAMSTICCRPEARFQHFSILWSRSSSMVALSEDSEHLQHLLTNMSALQREMLRPKLPIPSGSSRILGSRGAIRRRDYTPTKWNKYFETYEDVIINDSDVFRVYRSGNKGPMLFFLHGGGYCGLTWATLTTSILELIECQIAAMDLRGHGDTVTSNDEDLSAQTLSDDVSNVIMKLFGENSPEIILIGHSMGGAVAVHTAYRELVPQLIGLAVIDVVEGTAMDALQSMQSFLRSRPTTFRSIEASIEWCIRSGQVRNYESAKVSMPGQIKNIYTHKSATTDLEFEESTSSEHSSNESSKILKVPSSNNSIPEEQEEVNTIFEEKKDEEKETVSPRNSGVDLATGHGDGSNEAMTSREQTKTMDDSFIYPFKLSDGNRYTWRIDLSKTEKYWPSWFHGLSSMFLSCSPPKMLLLAGIDRLDKDLTIGQMQGKFQMQVLPQCGHAVHEDVPEKVAEVLATFMVRHKFAIATEEFTPSLPAC</sequence>
<comment type="catalytic activity">
    <reaction evidence="13">
        <text>[phosphatase 2A protein]-C-terminal L-leucine methyl ester + H2O = [phosphatase 2A protein]-C-terminal L-leucine + methanol + H(+)</text>
        <dbReference type="Rhea" id="RHEA:48548"/>
        <dbReference type="Rhea" id="RHEA-COMP:12134"/>
        <dbReference type="Rhea" id="RHEA-COMP:12135"/>
        <dbReference type="ChEBI" id="CHEBI:15377"/>
        <dbReference type="ChEBI" id="CHEBI:15378"/>
        <dbReference type="ChEBI" id="CHEBI:17790"/>
        <dbReference type="ChEBI" id="CHEBI:90516"/>
        <dbReference type="ChEBI" id="CHEBI:90517"/>
        <dbReference type="EC" id="3.1.1.89"/>
    </reaction>
</comment>
<reference evidence="18" key="2">
    <citation type="submission" date="2015-02" db="UniProtKB">
        <authorList>
            <consortium name="EnsemblMetazoa"/>
        </authorList>
    </citation>
    <scope>IDENTIFICATION</scope>
</reference>
<evidence type="ECO:0000256" key="3">
    <source>
        <dbReference type="ARBA" id="ARBA00009331"/>
    </source>
</evidence>
<dbReference type="InterPro" id="IPR017455">
    <property type="entry name" value="Znf_FYVE-rel"/>
</dbReference>
<keyword evidence="9" id="KW-0378">Hydrolase</keyword>
<dbReference type="SUPFAM" id="SSF53474">
    <property type="entry name" value="alpha/beta-Hydrolases"/>
    <property type="match status" value="1"/>
</dbReference>
<comment type="subcellular location">
    <subcellularLocation>
        <location evidence="1">Mitochondrion inner membrane</location>
    </subcellularLocation>
</comment>
<dbReference type="PANTHER" id="PTHR14189">
    <property type="entry name" value="PROTEIN PHOSPHATASE METHYLESTERASE-1 RELATED"/>
    <property type="match status" value="1"/>
</dbReference>
<comment type="similarity">
    <text evidence="3">Belongs to the cytochrome c oxidase VIIa family.</text>
</comment>
<evidence type="ECO:0000313" key="18">
    <source>
        <dbReference type="EnsemblMetazoa" id="SMAR008993-PA"/>
    </source>
</evidence>
<evidence type="ECO:0000256" key="6">
    <source>
        <dbReference type="ARBA" id="ARBA00022723"/>
    </source>
</evidence>
<dbReference type="GO" id="GO:0045277">
    <property type="term" value="C:respiratory chain complex IV"/>
    <property type="evidence" value="ECO:0007669"/>
    <property type="project" value="InterPro"/>
</dbReference>
<proteinExistence type="inferred from homology"/>
<accession>T1J5T7</accession>
<evidence type="ECO:0000256" key="5">
    <source>
        <dbReference type="ARBA" id="ARBA00022487"/>
    </source>
</evidence>
<feature type="region of interest" description="Disordered" evidence="16">
    <location>
        <begin position="884"/>
        <end position="960"/>
    </location>
</feature>
<evidence type="ECO:0000256" key="2">
    <source>
        <dbReference type="ARBA" id="ARBA00008645"/>
    </source>
</evidence>
<feature type="coiled-coil region" evidence="15">
    <location>
        <begin position="394"/>
        <end position="424"/>
    </location>
</feature>
<evidence type="ECO:0000256" key="12">
    <source>
        <dbReference type="ARBA" id="ARBA00023136"/>
    </source>
</evidence>
<dbReference type="InterPro" id="IPR013083">
    <property type="entry name" value="Znf_RING/FYVE/PHD"/>
</dbReference>
<reference evidence="19" key="1">
    <citation type="submission" date="2011-05" db="EMBL/GenBank/DDBJ databases">
        <authorList>
            <person name="Richards S.R."/>
            <person name="Qu J."/>
            <person name="Jiang H."/>
            <person name="Jhangiani S.N."/>
            <person name="Agravi P."/>
            <person name="Goodspeed R."/>
            <person name="Gross S."/>
            <person name="Mandapat C."/>
            <person name="Jackson L."/>
            <person name="Mathew T."/>
            <person name="Pu L."/>
            <person name="Thornton R."/>
            <person name="Saada N."/>
            <person name="Wilczek-Boney K.B."/>
            <person name="Lee S."/>
            <person name="Kovar C."/>
            <person name="Wu Y."/>
            <person name="Scherer S.E."/>
            <person name="Worley K.C."/>
            <person name="Muzny D.M."/>
            <person name="Gibbs R."/>
        </authorList>
    </citation>
    <scope>NUCLEOTIDE SEQUENCE</scope>
    <source>
        <strain evidence="19">Brora</strain>
    </source>
</reference>
<dbReference type="AlphaFoldDB" id="T1J5T7"/>
<protein>
    <recommendedName>
        <fullName evidence="4">protein phosphatase methylesterase-1</fullName>
        <ecNumber evidence="4">3.1.1.89</ecNumber>
    </recommendedName>
</protein>
<dbReference type="HOGENOM" id="CLU_286252_0_0_1"/>
<dbReference type="InterPro" id="IPR000306">
    <property type="entry name" value="Znf_FYVE"/>
</dbReference>
<dbReference type="Gene3D" id="4.10.91.10">
    <property type="entry name" value="Cytochrome c oxidase, subunit VIIa"/>
    <property type="match status" value="1"/>
</dbReference>
<dbReference type="PANTHER" id="PTHR14189:SF0">
    <property type="entry name" value="PROTEIN PHOSPHATASE METHYLESTERASE 1"/>
    <property type="match status" value="1"/>
</dbReference>
<dbReference type="Gene3D" id="3.40.50.1820">
    <property type="entry name" value="alpha/beta hydrolase"/>
    <property type="match status" value="1"/>
</dbReference>
<feature type="compositionally biased region" description="Basic and acidic residues" evidence="16">
    <location>
        <begin position="922"/>
        <end position="933"/>
    </location>
</feature>
<dbReference type="InterPro" id="IPR000073">
    <property type="entry name" value="AB_hydrolase_1"/>
</dbReference>
<evidence type="ECO:0000256" key="13">
    <source>
        <dbReference type="ARBA" id="ARBA00049203"/>
    </source>
</evidence>
<keyword evidence="7 14" id="KW-0863">Zinc-finger</keyword>
<keyword evidence="8" id="KW-0999">Mitochondrion inner membrane</keyword>
<dbReference type="Gene3D" id="3.30.40.10">
    <property type="entry name" value="Zinc/RING finger domain, C3HC4 (zinc finger)"/>
    <property type="match status" value="1"/>
</dbReference>
<comment type="similarity">
    <text evidence="2">Belongs to the AB hydrolase superfamily.</text>
</comment>
<keyword evidence="19" id="KW-1185">Reference proteome</keyword>
<evidence type="ECO:0000256" key="16">
    <source>
        <dbReference type="SAM" id="MobiDB-lite"/>
    </source>
</evidence>
<name>T1J5T7_STRMM</name>
<dbReference type="EC" id="3.1.1.89" evidence="4"/>
<feature type="domain" description="FYVE-type" evidence="17">
    <location>
        <begin position="139"/>
        <end position="198"/>
    </location>
</feature>
<evidence type="ECO:0000313" key="19">
    <source>
        <dbReference type="Proteomes" id="UP000014500"/>
    </source>
</evidence>
<dbReference type="PROSITE" id="PS50178">
    <property type="entry name" value="ZF_FYVE"/>
    <property type="match status" value="1"/>
</dbReference>
<dbReference type="STRING" id="126957.T1J5T7"/>
<evidence type="ECO:0000256" key="10">
    <source>
        <dbReference type="ARBA" id="ARBA00022833"/>
    </source>
</evidence>
<keyword evidence="6" id="KW-0479">Metal-binding</keyword>
<evidence type="ECO:0000256" key="8">
    <source>
        <dbReference type="ARBA" id="ARBA00022792"/>
    </source>
</evidence>
<dbReference type="CDD" id="cd15749">
    <property type="entry name" value="FYVE_ZFY19"/>
    <property type="match status" value="1"/>
</dbReference>
<dbReference type="GO" id="GO:0005743">
    <property type="term" value="C:mitochondrial inner membrane"/>
    <property type="evidence" value="ECO:0007669"/>
    <property type="project" value="UniProtKB-SubCell"/>
</dbReference>
<evidence type="ECO:0000256" key="4">
    <source>
        <dbReference type="ARBA" id="ARBA00013111"/>
    </source>
</evidence>
<dbReference type="eggNOG" id="KOG2564">
    <property type="taxonomic scope" value="Eukaryota"/>
</dbReference>
<organism evidence="18 19">
    <name type="scientific">Strigamia maritima</name>
    <name type="common">European centipede</name>
    <name type="synonym">Geophilus maritimus</name>
    <dbReference type="NCBI Taxonomy" id="126957"/>
    <lineage>
        <taxon>Eukaryota</taxon>
        <taxon>Metazoa</taxon>
        <taxon>Ecdysozoa</taxon>
        <taxon>Arthropoda</taxon>
        <taxon>Myriapoda</taxon>
        <taxon>Chilopoda</taxon>
        <taxon>Pleurostigmophora</taxon>
        <taxon>Geophilomorpha</taxon>
        <taxon>Linotaeniidae</taxon>
        <taxon>Strigamia</taxon>
    </lineage>
</organism>
<feature type="compositionally biased region" description="Low complexity" evidence="16">
    <location>
        <begin position="268"/>
        <end position="278"/>
    </location>
</feature>
<evidence type="ECO:0000256" key="11">
    <source>
        <dbReference type="ARBA" id="ARBA00023128"/>
    </source>
</evidence>
<dbReference type="GO" id="GO:0006123">
    <property type="term" value="P:mitochondrial electron transport, cytochrome c to oxygen"/>
    <property type="evidence" value="ECO:0007669"/>
    <property type="project" value="InterPro"/>
</dbReference>
<dbReference type="InterPro" id="IPR011011">
    <property type="entry name" value="Znf_FYVE_PHD"/>
</dbReference>
<keyword evidence="10" id="KW-0862">Zinc</keyword>
<dbReference type="InterPro" id="IPR036539">
    <property type="entry name" value="Cyt_c_oxidase_su7a_sf"/>
</dbReference>
<keyword evidence="5" id="KW-0719">Serine esterase</keyword>
<keyword evidence="15" id="KW-0175">Coiled coil</keyword>
<evidence type="ECO:0000256" key="15">
    <source>
        <dbReference type="SAM" id="Coils"/>
    </source>
</evidence>
<keyword evidence="12" id="KW-0472">Membrane</keyword>
<dbReference type="GO" id="GO:0051723">
    <property type="term" value="F:protein methylesterase activity"/>
    <property type="evidence" value="ECO:0007669"/>
    <property type="project" value="UniProtKB-EC"/>
</dbReference>